<evidence type="ECO:0000256" key="2">
    <source>
        <dbReference type="ARBA" id="ARBA00004275"/>
    </source>
</evidence>
<dbReference type="InterPro" id="IPR036250">
    <property type="entry name" value="AcylCo_DH-like_C"/>
</dbReference>
<keyword evidence="4 10" id="KW-0285">Flavoprotein</keyword>
<dbReference type="EMBL" id="CAJZBQ010000011">
    <property type="protein sequence ID" value="CAG9313513.1"/>
    <property type="molecule type" value="Genomic_DNA"/>
</dbReference>
<feature type="domain" description="Acyl-CoA oxidase/dehydrogenase middle" evidence="14">
    <location>
        <begin position="130"/>
        <end position="238"/>
    </location>
</feature>
<evidence type="ECO:0000313" key="18">
    <source>
        <dbReference type="Proteomes" id="UP001162131"/>
    </source>
</evidence>
<gene>
    <name evidence="17" type="ORF">BSTOLATCC_MIC9329</name>
</gene>
<evidence type="ECO:0000256" key="12">
    <source>
        <dbReference type="PIRSR" id="PIRSR000168-2"/>
    </source>
</evidence>
<dbReference type="Proteomes" id="UP001162131">
    <property type="component" value="Unassembled WGS sequence"/>
</dbReference>
<evidence type="ECO:0000256" key="11">
    <source>
        <dbReference type="PIRSR" id="PIRSR000168-1"/>
    </source>
</evidence>
<dbReference type="GO" id="GO:0005777">
    <property type="term" value="C:peroxisome"/>
    <property type="evidence" value="ECO:0007669"/>
    <property type="project" value="UniProtKB-SubCell"/>
</dbReference>
<dbReference type="GO" id="GO:0003997">
    <property type="term" value="F:acyl-CoA oxidase activity"/>
    <property type="evidence" value="ECO:0007669"/>
    <property type="project" value="InterPro"/>
</dbReference>
<evidence type="ECO:0000259" key="14">
    <source>
        <dbReference type="Pfam" id="PF02770"/>
    </source>
</evidence>
<dbReference type="InterPro" id="IPR006091">
    <property type="entry name" value="Acyl-CoA_Oxase/DH_mid-dom"/>
</dbReference>
<feature type="binding site" evidence="12">
    <location>
        <position position="173"/>
    </location>
    <ligand>
        <name>FAD</name>
        <dbReference type="ChEBI" id="CHEBI:57692"/>
    </ligand>
</feature>
<dbReference type="AlphaFoldDB" id="A0AAU9IJ35"/>
<feature type="domain" description="Acyl-coenzyme A oxidase N-terminal" evidence="15">
    <location>
        <begin position="15"/>
        <end position="128"/>
    </location>
</feature>
<dbReference type="PIRSF" id="PIRSF000168">
    <property type="entry name" value="Acyl-CoA_oxidase"/>
    <property type="match status" value="1"/>
</dbReference>
<reference evidence="17" key="1">
    <citation type="submission" date="2021-09" db="EMBL/GenBank/DDBJ databases">
        <authorList>
            <consortium name="AG Swart"/>
            <person name="Singh M."/>
            <person name="Singh A."/>
            <person name="Seah K."/>
            <person name="Emmerich C."/>
        </authorList>
    </citation>
    <scope>NUCLEOTIDE SEQUENCE</scope>
    <source>
        <strain evidence="17">ATCC30299</strain>
    </source>
</reference>
<comment type="caution">
    <text evidence="17">The sequence shown here is derived from an EMBL/GenBank/DDBJ whole genome shotgun (WGS) entry which is preliminary data.</text>
</comment>
<dbReference type="PANTHER" id="PTHR10909:SF250">
    <property type="entry name" value="PEROXISOMAL ACYL-COENZYME A OXIDASE 1"/>
    <property type="match status" value="1"/>
</dbReference>
<dbReference type="FunFam" id="2.40.110.10:FF:000003">
    <property type="entry name" value="Acyl-coenzyme A oxidase"/>
    <property type="match status" value="1"/>
</dbReference>
<comment type="subcellular location">
    <subcellularLocation>
        <location evidence="2">Peroxisome</location>
    </subcellularLocation>
</comment>
<evidence type="ECO:0000256" key="8">
    <source>
        <dbReference type="ARBA" id="ARBA00023098"/>
    </source>
</evidence>
<comment type="similarity">
    <text evidence="3 10">Belongs to the acyl-CoA oxidase family.</text>
</comment>
<evidence type="ECO:0000313" key="17">
    <source>
        <dbReference type="EMBL" id="CAG9313513.1"/>
    </source>
</evidence>
<dbReference type="Pfam" id="PF02770">
    <property type="entry name" value="Acyl-CoA_dh_M"/>
    <property type="match status" value="1"/>
</dbReference>
<evidence type="ECO:0000256" key="1">
    <source>
        <dbReference type="ARBA" id="ARBA00001974"/>
    </source>
</evidence>
<evidence type="ECO:0000259" key="16">
    <source>
        <dbReference type="Pfam" id="PF22924"/>
    </source>
</evidence>
<evidence type="ECO:0000256" key="5">
    <source>
        <dbReference type="ARBA" id="ARBA00022827"/>
    </source>
</evidence>
<proteinExistence type="inferred from homology"/>
<dbReference type="InterPro" id="IPR009100">
    <property type="entry name" value="AcylCoA_DH/oxidase_NM_dom_sf"/>
</dbReference>
<evidence type="ECO:0000256" key="6">
    <source>
        <dbReference type="ARBA" id="ARBA00022832"/>
    </source>
</evidence>
<dbReference type="InterPro" id="IPR012258">
    <property type="entry name" value="Acyl-CoA_oxidase"/>
</dbReference>
<keyword evidence="9" id="KW-0576">Peroxisome</keyword>
<dbReference type="GO" id="GO:0005504">
    <property type="term" value="F:fatty acid binding"/>
    <property type="evidence" value="ECO:0007669"/>
    <property type="project" value="TreeGrafter"/>
</dbReference>
<dbReference type="GO" id="GO:0033540">
    <property type="term" value="P:fatty acid beta-oxidation using acyl-CoA oxidase"/>
    <property type="evidence" value="ECO:0007669"/>
    <property type="project" value="TreeGrafter"/>
</dbReference>
<evidence type="ECO:0000259" key="15">
    <source>
        <dbReference type="Pfam" id="PF14749"/>
    </source>
</evidence>
<dbReference type="InterPro" id="IPR055060">
    <property type="entry name" value="ACOX_C_alpha1"/>
</dbReference>
<keyword evidence="6" id="KW-0276">Fatty acid metabolism</keyword>
<dbReference type="SUPFAM" id="SSF56645">
    <property type="entry name" value="Acyl-CoA dehydrogenase NM domain-like"/>
    <property type="match status" value="1"/>
</dbReference>
<dbReference type="SUPFAM" id="SSF47203">
    <property type="entry name" value="Acyl-CoA dehydrogenase C-terminal domain-like"/>
    <property type="match status" value="2"/>
</dbReference>
<feature type="active site" description="Proton acceptor" evidence="11">
    <location>
        <position position="415"/>
    </location>
</feature>
<dbReference type="Gene3D" id="2.40.110.10">
    <property type="entry name" value="Butyryl-CoA Dehydrogenase, subunit A, domain 2"/>
    <property type="match status" value="1"/>
</dbReference>
<dbReference type="InterPro" id="IPR046373">
    <property type="entry name" value="Acyl-CoA_Oxase/DH_mid-dom_sf"/>
</dbReference>
<keyword evidence="7" id="KW-0560">Oxidoreductase</keyword>
<name>A0AAU9IJ35_9CILI</name>
<dbReference type="Pfam" id="PF01756">
    <property type="entry name" value="ACOX"/>
    <property type="match status" value="1"/>
</dbReference>
<dbReference type="Pfam" id="PF22924">
    <property type="entry name" value="ACOX_C_alpha1"/>
    <property type="match status" value="1"/>
</dbReference>
<protein>
    <recommendedName>
        <fullName evidence="10">Acyl-coenzyme A oxidase</fullName>
    </recommendedName>
</protein>
<comment type="cofactor">
    <cofactor evidence="1">
        <name>FAD</name>
        <dbReference type="ChEBI" id="CHEBI:57692"/>
    </cofactor>
</comment>
<evidence type="ECO:0000256" key="9">
    <source>
        <dbReference type="ARBA" id="ARBA00023140"/>
    </source>
</evidence>
<sequence>MENLAQERKGIDFSVKDLTNLIYGPNIPKIIERWNILANDPVTKNTPDLYWLSRKQSLNKAYQKVKFVLDKWKVYDEKHEEIIWDMFKHIGPTPFDTHFTMFRLAIQALGSPKQRYKWLKLIKENKVIGCYAQTEIGHGSDVRNIETTAVYDKSTQEFIINSPTVSASKFWIGSLGLTANHCVVFAKLISDGNNYGVHPFIVQIRSMESHHPLKGITLGDIGPKLGWGRVDNGFLQLHSVRVPMENLLSKYGRIRRDGTYYSPPFANMRFFVMMEIRVGIIRDCSRHLAKALIIAARYCFNNTENLDSDGKPMKIIDYQGYQYSLIPAIANCYAIYLTSHKVKQMNINMLLKLRAGDLSYVKEMHSIASGLKSLFTSQTLKDIEKCREALGMHGYSLLSGLPTIYLDFSPSVTYEGDNTVLMLQCASFLLKAIKGLKAGQKLRDSLQYLNYIDIYMKHTCKVKSLRDLANVLSFEEFLRVRSCYVAKRTSERFAREMDEGFPFIEIFYERAQSDLIEMAKAHLVLFVFLQFKDAAMTQKGKTKKVLLKLCELYAAIYIKEGIAEYYECGFFTNGKPEEILDEKIEVLLSELRYAVIGLTDAFGYTDNALNSAFAGDKDGLETLQNWAEKSTFNTEKALKNFKSMVQPNFIEPKL</sequence>
<keyword evidence="5 10" id="KW-0274">FAD</keyword>
<organism evidence="17 18">
    <name type="scientific">Blepharisma stoltei</name>
    <dbReference type="NCBI Taxonomy" id="1481888"/>
    <lineage>
        <taxon>Eukaryota</taxon>
        <taxon>Sar</taxon>
        <taxon>Alveolata</taxon>
        <taxon>Ciliophora</taxon>
        <taxon>Postciliodesmatophora</taxon>
        <taxon>Heterotrichea</taxon>
        <taxon>Heterotrichida</taxon>
        <taxon>Blepharismidae</taxon>
        <taxon>Blepharisma</taxon>
    </lineage>
</organism>
<dbReference type="PANTHER" id="PTHR10909">
    <property type="entry name" value="ELECTRON TRANSPORT OXIDOREDUCTASE"/>
    <property type="match status" value="1"/>
</dbReference>
<accession>A0AAU9IJ35</accession>
<dbReference type="InterPro" id="IPR037069">
    <property type="entry name" value="AcylCoA_DH/ox_N_sf"/>
</dbReference>
<dbReference type="GO" id="GO:0055088">
    <property type="term" value="P:lipid homeostasis"/>
    <property type="evidence" value="ECO:0007669"/>
    <property type="project" value="TreeGrafter"/>
</dbReference>
<keyword evidence="8" id="KW-0443">Lipid metabolism</keyword>
<feature type="binding site" evidence="12">
    <location>
        <position position="134"/>
    </location>
    <ligand>
        <name>FAD</name>
        <dbReference type="ChEBI" id="CHEBI:57692"/>
    </ligand>
</feature>
<dbReference type="Gene3D" id="1.20.140.10">
    <property type="entry name" value="Butyryl-CoA Dehydrogenase, subunit A, domain 3"/>
    <property type="match status" value="2"/>
</dbReference>
<evidence type="ECO:0000256" key="4">
    <source>
        <dbReference type="ARBA" id="ARBA00022630"/>
    </source>
</evidence>
<evidence type="ECO:0000256" key="7">
    <source>
        <dbReference type="ARBA" id="ARBA00023002"/>
    </source>
</evidence>
<evidence type="ECO:0000256" key="10">
    <source>
        <dbReference type="PIRNR" id="PIRNR000168"/>
    </source>
</evidence>
<feature type="domain" description="Acyl-CoA oxidase C-terminal" evidence="13">
    <location>
        <begin position="476"/>
        <end position="647"/>
    </location>
</feature>
<dbReference type="InterPro" id="IPR002655">
    <property type="entry name" value="Acyl-CoA_oxidase_C"/>
</dbReference>
<dbReference type="Pfam" id="PF14749">
    <property type="entry name" value="Acyl-CoA_ox_N"/>
    <property type="match status" value="1"/>
</dbReference>
<dbReference type="InterPro" id="IPR029320">
    <property type="entry name" value="Acyl-CoA_ox_N"/>
</dbReference>
<feature type="domain" description="Acyl-CoA oxidase C-alpha1" evidence="16">
    <location>
        <begin position="271"/>
        <end position="430"/>
    </location>
</feature>
<keyword evidence="18" id="KW-1185">Reference proteome</keyword>
<evidence type="ECO:0000259" key="13">
    <source>
        <dbReference type="Pfam" id="PF01756"/>
    </source>
</evidence>
<evidence type="ECO:0000256" key="3">
    <source>
        <dbReference type="ARBA" id="ARBA00006288"/>
    </source>
</evidence>
<dbReference type="GO" id="GO:0071949">
    <property type="term" value="F:FAD binding"/>
    <property type="evidence" value="ECO:0007669"/>
    <property type="project" value="InterPro"/>
</dbReference>
<dbReference type="Gene3D" id="1.10.540.10">
    <property type="entry name" value="Acyl-CoA dehydrogenase/oxidase, N-terminal domain"/>
    <property type="match status" value="1"/>
</dbReference>